<proteinExistence type="predicted"/>
<dbReference type="OrthoDB" id="3787418at2759"/>
<dbReference type="AlphaFoldDB" id="A0A6G1IJN7"/>
<dbReference type="Proteomes" id="UP000799291">
    <property type="component" value="Unassembled WGS sequence"/>
</dbReference>
<evidence type="ECO:0000313" key="1">
    <source>
        <dbReference type="EMBL" id="KAF2678355.1"/>
    </source>
</evidence>
<evidence type="ECO:0000313" key="2">
    <source>
        <dbReference type="Proteomes" id="UP000799291"/>
    </source>
</evidence>
<dbReference type="EMBL" id="MU005612">
    <property type="protein sequence ID" value="KAF2678355.1"/>
    <property type="molecule type" value="Genomic_DNA"/>
</dbReference>
<name>A0A6G1IJN7_9PLEO</name>
<gene>
    <name evidence="1" type="ORF">K458DRAFT_435812</name>
</gene>
<protein>
    <submittedName>
        <fullName evidence="1">Uncharacterized protein</fullName>
    </submittedName>
</protein>
<reference evidence="1" key="1">
    <citation type="journal article" date="2020" name="Stud. Mycol.">
        <title>101 Dothideomycetes genomes: a test case for predicting lifestyles and emergence of pathogens.</title>
        <authorList>
            <person name="Haridas S."/>
            <person name="Albert R."/>
            <person name="Binder M."/>
            <person name="Bloem J."/>
            <person name="Labutti K."/>
            <person name="Salamov A."/>
            <person name="Andreopoulos B."/>
            <person name="Baker S."/>
            <person name="Barry K."/>
            <person name="Bills G."/>
            <person name="Bluhm B."/>
            <person name="Cannon C."/>
            <person name="Castanera R."/>
            <person name="Culley D."/>
            <person name="Daum C."/>
            <person name="Ezra D."/>
            <person name="Gonzalez J."/>
            <person name="Henrissat B."/>
            <person name="Kuo A."/>
            <person name="Liang C."/>
            <person name="Lipzen A."/>
            <person name="Lutzoni F."/>
            <person name="Magnuson J."/>
            <person name="Mondo S."/>
            <person name="Nolan M."/>
            <person name="Ohm R."/>
            <person name="Pangilinan J."/>
            <person name="Park H.-J."/>
            <person name="Ramirez L."/>
            <person name="Alfaro M."/>
            <person name="Sun H."/>
            <person name="Tritt A."/>
            <person name="Yoshinaga Y."/>
            <person name="Zwiers L.-H."/>
            <person name="Turgeon B."/>
            <person name="Goodwin S."/>
            <person name="Spatafora J."/>
            <person name="Crous P."/>
            <person name="Grigoriev I."/>
        </authorList>
    </citation>
    <scope>NUCLEOTIDE SEQUENCE</scope>
    <source>
        <strain evidence="1">CBS 122367</strain>
    </source>
</reference>
<keyword evidence="2" id="KW-1185">Reference proteome</keyword>
<sequence>MGPKRKRDEPETITYGSEVPWLQSLVHMKDPRRFEDFYGDKIGRDPALAAFTNEEVLAEASKALYLLHHHLDNGGEILRHLGFDSRTNEDAALVKQLGARRSQWQGVILNKFFLLHVKELVRKWHVANAWREFSSLSAEERQQVWMVAYDEDPKRMATSMFKPVIGILDIFNTFNHDLDLEVDKTRMKAVRIMLRNKYMYGCEITWENRVRSEKKDTCFNAWVAYAGIPDFASTLVAVADMPITSKLLSVQLGSESKKSKVVPEM</sequence>
<accession>A0A6G1IJN7</accession>
<organism evidence="1 2">
    <name type="scientific">Lentithecium fluviatile CBS 122367</name>
    <dbReference type="NCBI Taxonomy" id="1168545"/>
    <lineage>
        <taxon>Eukaryota</taxon>
        <taxon>Fungi</taxon>
        <taxon>Dikarya</taxon>
        <taxon>Ascomycota</taxon>
        <taxon>Pezizomycotina</taxon>
        <taxon>Dothideomycetes</taxon>
        <taxon>Pleosporomycetidae</taxon>
        <taxon>Pleosporales</taxon>
        <taxon>Massarineae</taxon>
        <taxon>Lentitheciaceae</taxon>
        <taxon>Lentithecium</taxon>
    </lineage>
</organism>